<feature type="transmembrane region" description="Helical" evidence="7">
    <location>
        <begin position="599"/>
        <end position="619"/>
    </location>
</feature>
<evidence type="ECO:0000256" key="6">
    <source>
        <dbReference type="SAM" id="MobiDB-lite"/>
    </source>
</evidence>
<feature type="compositionally biased region" description="Acidic residues" evidence="6">
    <location>
        <begin position="1025"/>
        <end position="1040"/>
    </location>
</feature>
<dbReference type="PROSITE" id="PS51382">
    <property type="entry name" value="SPX"/>
    <property type="match status" value="1"/>
</dbReference>
<feature type="region of interest" description="Disordered" evidence="6">
    <location>
        <begin position="37"/>
        <end position="203"/>
    </location>
</feature>
<dbReference type="PANTHER" id="PTHR10783:SF103">
    <property type="entry name" value="SOLUTE CARRIER FAMILY 53 MEMBER 1"/>
    <property type="match status" value="1"/>
</dbReference>
<sequence length="1058" mass="120630">MKFAKEFERELVPEWRAKYLNYKQGKKKLKAVGRALRNASKPPSSFKPAINSDRDNLRTPVLNLLKRRDEQDGDHIGEQNGHVPDEVPATPSKSPRSSEAAMTEHSPLAQGSKQARAQAGGMTRYGSIIGSPPDADNHLEQTTSNFAPSLRLPGPAMTEQENVTSPMSTGRRMSERSGRSTSISSLPPGVSLVNPQQKPPTNVAEHRLSSIFHPPRSISAPGRRGDQAKRPFLKRVLSLRPSHTVAFASPETMPMEAYKDYEARKDEFFEFLDNELKKIDDFYKEKEEQATERLKVLRDQLHIMRDRRMDEVTRVDQENHQSHQSEQYHNQETNGNGKAKEPKHSNGTGSDAAWLNSLDKAVDKARLGHVGKTFKAMKDLGTPSGPSAIDMYKDYTRKPFSSEIPYRTAKHKLKVALAEYYRGLELLKSYSLLNRTAFRKIVKKYDKTVNAQPTGQYMTEKVSKAYFVNSEVIEGHIHAVEDLYSRYFERGNRKVAVGKLRAKVVHAGEFSRASFINGILLALGTAFMVEGLVYASDLLSSPNRALTLQTTYLLQIYGGFLLTTLLALFFCLACRIWHRSKVNYTFVFEFDTRRQVLDWRQLSEIPSVLYFLVGVFVWLNFRQVGGETLFLWWPVILTVLILMVLLNPIPVLYPKSRQWFAYSLWRLFFAGIYPVEFRDFFLGDLFCSETYAMGNIELFFCLYAQHPLWSNPPQCSSINSRLLGFLTCLPGIWRALQCIRRYKDTKNVFPHLVNCGKYFCTVMQYMTLSLYRVDFGTSTKALFIVFGVVNGIYCSVWDLAMDWSLLDPYAKHRFLRKTLAFKSTWPYYVAMVVDPIIRFNFLLYVFYAENPKHSALVSFFVAFTEVCRRGMWMMFRVENEHCANVGRFRAYRDAPLPYETAPPSPKTPEARTSVDSHGRDHTTSPEQAANLEAGRSSPATVRRYGATPPSGAMSGRDFREQTARMVQENAELRRRRGQATNDSPVARALVRAGTMIHFAHTQDFERKRKPDGDADRHDTGRDGSNDDDTDEDNSDSDMDAAELTRSHGTRNMSPRKNR</sequence>
<comment type="subcellular location">
    <subcellularLocation>
        <location evidence="1">Membrane</location>
        <topology evidence="1">Multi-pass membrane protein</topology>
    </subcellularLocation>
</comment>
<feature type="transmembrane region" description="Helical" evidence="7">
    <location>
        <begin position="631"/>
        <end position="652"/>
    </location>
</feature>
<feature type="region of interest" description="Disordered" evidence="6">
    <location>
        <begin position="896"/>
        <end position="958"/>
    </location>
</feature>
<dbReference type="GO" id="GO:0005886">
    <property type="term" value="C:plasma membrane"/>
    <property type="evidence" value="ECO:0007669"/>
    <property type="project" value="TreeGrafter"/>
</dbReference>
<evidence type="ECO:0000259" key="9">
    <source>
        <dbReference type="PROSITE" id="PS51382"/>
    </source>
</evidence>
<feature type="compositionally biased region" description="Polar residues" evidence="6">
    <location>
        <begin position="324"/>
        <end position="336"/>
    </location>
</feature>
<feature type="compositionally biased region" description="Basic and acidic residues" evidence="6">
    <location>
        <begin position="66"/>
        <end position="77"/>
    </location>
</feature>
<keyword evidence="11" id="KW-1185">Reference proteome</keyword>
<accession>A0A9P4J2B0</accession>
<evidence type="ECO:0000313" key="10">
    <source>
        <dbReference type="EMBL" id="KAF2153414.1"/>
    </source>
</evidence>
<feature type="compositionally biased region" description="Basic and acidic residues" evidence="6">
    <location>
        <begin position="1001"/>
        <end position="1024"/>
    </location>
</feature>
<evidence type="ECO:0000256" key="7">
    <source>
        <dbReference type="SAM" id="Phobius"/>
    </source>
</evidence>
<feature type="domain" description="SPX" evidence="9">
    <location>
        <begin position="1"/>
        <end position="459"/>
    </location>
</feature>
<dbReference type="GO" id="GO:0006817">
    <property type="term" value="P:phosphate ion transport"/>
    <property type="evidence" value="ECO:0007669"/>
    <property type="project" value="TreeGrafter"/>
</dbReference>
<feature type="compositionally biased region" description="Basic and acidic residues" evidence="6">
    <location>
        <begin position="908"/>
        <end position="923"/>
    </location>
</feature>
<evidence type="ECO:0000256" key="1">
    <source>
        <dbReference type="ARBA" id="ARBA00004141"/>
    </source>
</evidence>
<proteinExistence type="inferred from homology"/>
<feature type="transmembrane region" description="Helical" evidence="7">
    <location>
        <begin position="515"/>
        <end position="536"/>
    </location>
</feature>
<gene>
    <name evidence="10" type="ORF">K461DRAFT_255650</name>
</gene>
<comment type="caution">
    <text evidence="10">The sequence shown here is derived from an EMBL/GenBank/DDBJ whole genome shotgun (WGS) entry which is preliminary data.</text>
</comment>
<keyword evidence="3 7" id="KW-0812">Transmembrane</keyword>
<reference evidence="10" key="1">
    <citation type="journal article" date="2020" name="Stud. Mycol.">
        <title>101 Dothideomycetes genomes: a test case for predicting lifestyles and emergence of pathogens.</title>
        <authorList>
            <person name="Haridas S."/>
            <person name="Albert R."/>
            <person name="Binder M."/>
            <person name="Bloem J."/>
            <person name="Labutti K."/>
            <person name="Salamov A."/>
            <person name="Andreopoulos B."/>
            <person name="Baker S."/>
            <person name="Barry K."/>
            <person name="Bills G."/>
            <person name="Bluhm B."/>
            <person name="Cannon C."/>
            <person name="Castanera R."/>
            <person name="Culley D."/>
            <person name="Daum C."/>
            <person name="Ezra D."/>
            <person name="Gonzalez J."/>
            <person name="Henrissat B."/>
            <person name="Kuo A."/>
            <person name="Liang C."/>
            <person name="Lipzen A."/>
            <person name="Lutzoni F."/>
            <person name="Magnuson J."/>
            <person name="Mondo S."/>
            <person name="Nolan M."/>
            <person name="Ohm R."/>
            <person name="Pangilinan J."/>
            <person name="Park H.-J."/>
            <person name="Ramirez L."/>
            <person name="Alfaro M."/>
            <person name="Sun H."/>
            <person name="Tritt A."/>
            <person name="Yoshinaga Y."/>
            <person name="Zwiers L.-H."/>
            <person name="Turgeon B."/>
            <person name="Goodwin S."/>
            <person name="Spatafora J."/>
            <person name="Crous P."/>
            <person name="Grigoriev I."/>
        </authorList>
    </citation>
    <scope>NUCLEOTIDE SEQUENCE</scope>
    <source>
        <strain evidence="10">CBS 260.36</strain>
    </source>
</reference>
<feature type="region of interest" description="Disordered" evidence="6">
    <location>
        <begin position="314"/>
        <end position="352"/>
    </location>
</feature>
<dbReference type="InterPro" id="IPR004331">
    <property type="entry name" value="SPX_dom"/>
</dbReference>
<dbReference type="GO" id="GO:0005794">
    <property type="term" value="C:Golgi apparatus"/>
    <property type="evidence" value="ECO:0007669"/>
    <property type="project" value="TreeGrafter"/>
</dbReference>
<evidence type="ECO:0000259" key="8">
    <source>
        <dbReference type="PROSITE" id="PS51380"/>
    </source>
</evidence>
<dbReference type="GO" id="GO:0016036">
    <property type="term" value="P:cellular response to phosphate starvation"/>
    <property type="evidence" value="ECO:0007669"/>
    <property type="project" value="TreeGrafter"/>
</dbReference>
<dbReference type="AlphaFoldDB" id="A0A9P4J2B0"/>
<name>A0A9P4J2B0_9PEZI</name>
<dbReference type="EMBL" id="ML996085">
    <property type="protein sequence ID" value="KAF2153414.1"/>
    <property type="molecule type" value="Genomic_DNA"/>
</dbReference>
<dbReference type="CDD" id="cd14475">
    <property type="entry name" value="SPX_SYG1_like"/>
    <property type="match status" value="1"/>
</dbReference>
<keyword evidence="4 7" id="KW-1133">Transmembrane helix</keyword>
<dbReference type="GO" id="GO:0000822">
    <property type="term" value="F:inositol hexakisphosphate binding"/>
    <property type="evidence" value="ECO:0007669"/>
    <property type="project" value="TreeGrafter"/>
</dbReference>
<feature type="domain" description="EXS" evidence="8">
    <location>
        <begin position="714"/>
        <end position="908"/>
    </location>
</feature>
<evidence type="ECO:0000256" key="5">
    <source>
        <dbReference type="ARBA" id="ARBA00023136"/>
    </source>
</evidence>
<feature type="region of interest" description="Disordered" evidence="6">
    <location>
        <begin position="1001"/>
        <end position="1058"/>
    </location>
</feature>
<dbReference type="PROSITE" id="PS51380">
    <property type="entry name" value="EXS"/>
    <property type="match status" value="1"/>
</dbReference>
<dbReference type="Pfam" id="PF03124">
    <property type="entry name" value="EXS"/>
    <property type="match status" value="1"/>
</dbReference>
<evidence type="ECO:0000256" key="2">
    <source>
        <dbReference type="ARBA" id="ARBA00009665"/>
    </source>
</evidence>
<feature type="transmembrane region" description="Helical" evidence="7">
    <location>
        <begin position="783"/>
        <end position="806"/>
    </location>
</feature>
<keyword evidence="5 7" id="KW-0472">Membrane</keyword>
<feature type="compositionally biased region" description="Basic and acidic residues" evidence="6">
    <location>
        <begin position="314"/>
        <end position="323"/>
    </location>
</feature>
<dbReference type="Pfam" id="PF03105">
    <property type="entry name" value="SPX"/>
    <property type="match status" value="1"/>
</dbReference>
<feature type="compositionally biased region" description="Polar residues" evidence="6">
    <location>
        <begin position="159"/>
        <end position="168"/>
    </location>
</feature>
<feature type="transmembrane region" description="Helical" evidence="7">
    <location>
        <begin position="827"/>
        <end position="847"/>
    </location>
</feature>
<organism evidence="10 11">
    <name type="scientific">Myriangium duriaei CBS 260.36</name>
    <dbReference type="NCBI Taxonomy" id="1168546"/>
    <lineage>
        <taxon>Eukaryota</taxon>
        <taxon>Fungi</taxon>
        <taxon>Dikarya</taxon>
        <taxon>Ascomycota</taxon>
        <taxon>Pezizomycotina</taxon>
        <taxon>Dothideomycetes</taxon>
        <taxon>Dothideomycetidae</taxon>
        <taxon>Myriangiales</taxon>
        <taxon>Myriangiaceae</taxon>
        <taxon>Myriangium</taxon>
    </lineage>
</organism>
<dbReference type="InterPro" id="IPR004342">
    <property type="entry name" value="EXS_C"/>
</dbReference>
<comment type="similarity">
    <text evidence="2">Belongs to the SYG1 (TC 2.A.94) family.</text>
</comment>
<dbReference type="Proteomes" id="UP000799439">
    <property type="component" value="Unassembled WGS sequence"/>
</dbReference>
<dbReference type="OrthoDB" id="9970435at2759"/>
<dbReference type="PANTHER" id="PTHR10783">
    <property type="entry name" value="XENOTROPIC AND POLYTROPIC RETROVIRUS RECEPTOR 1-RELATED"/>
    <property type="match status" value="1"/>
</dbReference>
<evidence type="ECO:0000256" key="3">
    <source>
        <dbReference type="ARBA" id="ARBA00022692"/>
    </source>
</evidence>
<evidence type="ECO:0000313" key="11">
    <source>
        <dbReference type="Proteomes" id="UP000799439"/>
    </source>
</evidence>
<evidence type="ECO:0000256" key="4">
    <source>
        <dbReference type="ARBA" id="ARBA00022989"/>
    </source>
</evidence>
<protein>
    <submittedName>
        <fullName evidence="10">EXS-domain-containing protein</fullName>
    </submittedName>
</protein>
<feature type="transmembrane region" description="Helical" evidence="7">
    <location>
        <begin position="556"/>
        <end position="578"/>
    </location>
</feature>